<dbReference type="STRING" id="307972.A0A2G8KAL3"/>
<dbReference type="GO" id="GO:0005700">
    <property type="term" value="C:polytene chromosome"/>
    <property type="evidence" value="ECO:0007669"/>
    <property type="project" value="TreeGrafter"/>
</dbReference>
<dbReference type="GO" id="GO:0005634">
    <property type="term" value="C:nucleus"/>
    <property type="evidence" value="ECO:0007669"/>
    <property type="project" value="TreeGrafter"/>
</dbReference>
<dbReference type="PANTHER" id="PTHR46167">
    <property type="entry name" value="N-LYSINE METHYLTRANSFERASE KMT5A"/>
    <property type="match status" value="1"/>
</dbReference>
<dbReference type="SUPFAM" id="SSF82199">
    <property type="entry name" value="SET domain"/>
    <property type="match status" value="1"/>
</dbReference>
<reference evidence="2 3" key="1">
    <citation type="journal article" date="2017" name="PLoS Biol.">
        <title>The sea cucumber genome provides insights into morphological evolution and visceral regeneration.</title>
        <authorList>
            <person name="Zhang X."/>
            <person name="Sun L."/>
            <person name="Yuan J."/>
            <person name="Sun Y."/>
            <person name="Gao Y."/>
            <person name="Zhang L."/>
            <person name="Li S."/>
            <person name="Dai H."/>
            <person name="Hamel J.F."/>
            <person name="Liu C."/>
            <person name="Yu Y."/>
            <person name="Liu S."/>
            <person name="Lin W."/>
            <person name="Guo K."/>
            <person name="Jin S."/>
            <person name="Xu P."/>
            <person name="Storey K.B."/>
            <person name="Huan P."/>
            <person name="Zhang T."/>
            <person name="Zhou Y."/>
            <person name="Zhang J."/>
            <person name="Lin C."/>
            <person name="Li X."/>
            <person name="Xing L."/>
            <person name="Huo D."/>
            <person name="Sun M."/>
            <person name="Wang L."/>
            <person name="Mercier A."/>
            <person name="Li F."/>
            <person name="Yang H."/>
            <person name="Xiang J."/>
        </authorList>
    </citation>
    <scope>NUCLEOTIDE SEQUENCE [LARGE SCALE GENOMIC DNA]</scope>
    <source>
        <strain evidence="2">Shaxun</strain>
        <tissue evidence="2">Muscle</tissue>
    </source>
</reference>
<dbReference type="GO" id="GO:0042799">
    <property type="term" value="F:histone H4K20 methyltransferase activity"/>
    <property type="evidence" value="ECO:0007669"/>
    <property type="project" value="TreeGrafter"/>
</dbReference>
<evidence type="ECO:0000313" key="3">
    <source>
        <dbReference type="Proteomes" id="UP000230750"/>
    </source>
</evidence>
<comment type="caution">
    <text evidence="2">The sequence shown here is derived from an EMBL/GenBank/DDBJ whole genome shotgun (WGS) entry which is preliminary data.</text>
</comment>
<dbReference type="CDD" id="cd08161">
    <property type="entry name" value="SET"/>
    <property type="match status" value="1"/>
</dbReference>
<protein>
    <recommendedName>
        <fullName evidence="4">SET domain-containing protein</fullName>
    </recommendedName>
</protein>
<dbReference type="InterPro" id="IPR051760">
    <property type="entry name" value="KMT5A"/>
</dbReference>
<proteinExistence type="predicted"/>
<keyword evidence="3" id="KW-1185">Reference proteome</keyword>
<evidence type="ECO:0008006" key="4">
    <source>
        <dbReference type="Google" id="ProtNLM"/>
    </source>
</evidence>
<dbReference type="PANTHER" id="PTHR46167:SF1">
    <property type="entry name" value="N-LYSINE METHYLTRANSFERASE KMT5A"/>
    <property type="match status" value="1"/>
</dbReference>
<dbReference type="GO" id="GO:0043516">
    <property type="term" value="P:regulation of DNA damage response, signal transduction by p53 class mediator"/>
    <property type="evidence" value="ECO:0007669"/>
    <property type="project" value="TreeGrafter"/>
</dbReference>
<feature type="compositionally biased region" description="Polar residues" evidence="1">
    <location>
        <begin position="100"/>
        <end position="118"/>
    </location>
</feature>
<gene>
    <name evidence="2" type="ORF">BSL78_18124</name>
</gene>
<feature type="region of interest" description="Disordered" evidence="1">
    <location>
        <begin position="100"/>
        <end position="161"/>
    </location>
</feature>
<accession>A0A2G8KAL3</accession>
<dbReference type="Proteomes" id="UP000230750">
    <property type="component" value="Unassembled WGS sequence"/>
</dbReference>
<feature type="compositionally biased region" description="Polar residues" evidence="1">
    <location>
        <begin position="133"/>
        <end position="158"/>
    </location>
</feature>
<dbReference type="GO" id="GO:0006357">
    <property type="term" value="P:regulation of transcription by RNA polymerase II"/>
    <property type="evidence" value="ECO:0007669"/>
    <property type="project" value="TreeGrafter"/>
</dbReference>
<dbReference type="EMBL" id="MRZV01000739">
    <property type="protein sequence ID" value="PIK45032.1"/>
    <property type="molecule type" value="Genomic_DNA"/>
</dbReference>
<sequence length="322" mass="35515">MASIHQIGMGRRKKPDYAVAAREWINSHNEDPPGFYIKEVSPTIGRYANDAWKSPNAKVLKILIDGTAHLVLVARCDILPGDEIRYDYGRKDAPWRQVRQQSLGVNETDKPSSLGSNGEHTEESDSTDKNTIRKQTATASNYQKEIPSTTETCENESVSFKRDTEEVVNELLLSLDNTLFGKAAKEATSDTSSATHTNGEASENGAQTDKANKVVHSNTSSSSKNEAQTENNKLAYSDTSSTPHVLKEASMTEAQTHSDMPSSAVASNKKSSINQPESDSASRQTQRDTGSSTITLIGNQFLMKLRTIKLKVRHNQIHMFRQ</sequence>
<dbReference type="Gene3D" id="2.170.270.10">
    <property type="entry name" value="SET domain"/>
    <property type="match status" value="1"/>
</dbReference>
<feature type="compositionally biased region" description="Polar residues" evidence="1">
    <location>
        <begin position="189"/>
        <end position="243"/>
    </location>
</feature>
<feature type="region of interest" description="Disordered" evidence="1">
    <location>
        <begin position="187"/>
        <end position="292"/>
    </location>
</feature>
<dbReference type="InterPro" id="IPR046341">
    <property type="entry name" value="SET_dom_sf"/>
</dbReference>
<feature type="compositionally biased region" description="Polar residues" evidence="1">
    <location>
        <begin position="252"/>
        <end position="292"/>
    </location>
</feature>
<evidence type="ECO:0000256" key="1">
    <source>
        <dbReference type="SAM" id="MobiDB-lite"/>
    </source>
</evidence>
<feature type="compositionally biased region" description="Basic and acidic residues" evidence="1">
    <location>
        <begin position="119"/>
        <end position="131"/>
    </location>
</feature>
<organism evidence="2 3">
    <name type="scientific">Stichopus japonicus</name>
    <name type="common">Sea cucumber</name>
    <dbReference type="NCBI Taxonomy" id="307972"/>
    <lineage>
        <taxon>Eukaryota</taxon>
        <taxon>Metazoa</taxon>
        <taxon>Echinodermata</taxon>
        <taxon>Eleutherozoa</taxon>
        <taxon>Echinozoa</taxon>
        <taxon>Holothuroidea</taxon>
        <taxon>Aspidochirotacea</taxon>
        <taxon>Aspidochirotida</taxon>
        <taxon>Stichopodidae</taxon>
        <taxon>Apostichopus</taxon>
    </lineage>
</organism>
<name>A0A2G8KAL3_STIJA</name>
<evidence type="ECO:0000313" key="2">
    <source>
        <dbReference type="EMBL" id="PIK45032.1"/>
    </source>
</evidence>
<dbReference type="AlphaFoldDB" id="A0A2G8KAL3"/>